<evidence type="ECO:0008006" key="2">
    <source>
        <dbReference type="Google" id="ProtNLM"/>
    </source>
</evidence>
<dbReference type="SUPFAM" id="SSF52016">
    <property type="entry name" value="LeuD/IlvD-like"/>
    <property type="match status" value="1"/>
</dbReference>
<organism evidence="1">
    <name type="scientific">marine metagenome</name>
    <dbReference type="NCBI Taxonomy" id="408172"/>
    <lineage>
        <taxon>unclassified sequences</taxon>
        <taxon>metagenomes</taxon>
        <taxon>ecological metagenomes</taxon>
    </lineage>
</organism>
<proteinExistence type="predicted"/>
<gene>
    <name evidence="1" type="ORF">METZ01_LOCUS368494</name>
</gene>
<feature type="non-terminal residue" evidence="1">
    <location>
        <position position="1"/>
    </location>
</feature>
<evidence type="ECO:0000313" key="1">
    <source>
        <dbReference type="EMBL" id="SVD15640.1"/>
    </source>
</evidence>
<dbReference type="Gene3D" id="3.20.19.10">
    <property type="entry name" value="Aconitase, domain 4"/>
    <property type="match status" value="1"/>
</dbReference>
<protein>
    <recommendedName>
        <fullName evidence="2">Aconitase A/isopropylmalate dehydratase small subunit swivel domain-containing protein</fullName>
    </recommendedName>
</protein>
<sequence>IVVEESTATTLIEKSTTTPGYRISVDLNEQSIKDSKEDINLRFNIDDFRKHTMLNGLDDIGLTLQHETKIISYEKQHS</sequence>
<accession>A0A382T099</accession>
<dbReference type="InterPro" id="IPR015928">
    <property type="entry name" value="Aconitase/3IPM_dehydase_swvl"/>
</dbReference>
<dbReference type="EMBL" id="UINC01132989">
    <property type="protein sequence ID" value="SVD15640.1"/>
    <property type="molecule type" value="Genomic_DNA"/>
</dbReference>
<reference evidence="1" key="1">
    <citation type="submission" date="2018-05" db="EMBL/GenBank/DDBJ databases">
        <authorList>
            <person name="Lanie J.A."/>
            <person name="Ng W.-L."/>
            <person name="Kazmierczak K.M."/>
            <person name="Andrzejewski T.M."/>
            <person name="Davidsen T.M."/>
            <person name="Wayne K.J."/>
            <person name="Tettelin H."/>
            <person name="Glass J.I."/>
            <person name="Rusch D."/>
            <person name="Podicherti R."/>
            <person name="Tsui H.-C.T."/>
            <person name="Winkler M.E."/>
        </authorList>
    </citation>
    <scope>NUCLEOTIDE SEQUENCE</scope>
</reference>
<name>A0A382T099_9ZZZZ</name>
<dbReference type="AlphaFoldDB" id="A0A382T099"/>